<dbReference type="KEGG" id="tti:THITH_12065"/>
<dbReference type="SUPFAM" id="SSF53448">
    <property type="entry name" value="Nucleotide-diphospho-sugar transferases"/>
    <property type="match status" value="1"/>
</dbReference>
<dbReference type="NCBIfam" id="NF003952">
    <property type="entry name" value="PRK05450.1-5"/>
    <property type="match status" value="1"/>
</dbReference>
<dbReference type="Proteomes" id="UP000005289">
    <property type="component" value="Chromosome"/>
</dbReference>
<dbReference type="PANTHER" id="PTHR42866">
    <property type="entry name" value="3-DEOXY-MANNO-OCTULOSONATE CYTIDYLYLTRANSFERASE"/>
    <property type="match status" value="1"/>
</dbReference>
<evidence type="ECO:0000256" key="5">
    <source>
        <dbReference type="HAMAP-Rule" id="MF_00057"/>
    </source>
</evidence>
<comment type="catalytic activity">
    <reaction evidence="5">
        <text>3-deoxy-alpha-D-manno-oct-2-ulosonate + CTP = CMP-3-deoxy-beta-D-manno-octulosonate + diphosphate</text>
        <dbReference type="Rhea" id="RHEA:23448"/>
        <dbReference type="ChEBI" id="CHEBI:33019"/>
        <dbReference type="ChEBI" id="CHEBI:37563"/>
        <dbReference type="ChEBI" id="CHEBI:85986"/>
        <dbReference type="ChEBI" id="CHEBI:85987"/>
        <dbReference type="EC" id="2.7.7.38"/>
    </reaction>
</comment>
<dbReference type="GO" id="GO:0008690">
    <property type="term" value="F:3-deoxy-manno-octulosonate cytidylyltransferase activity"/>
    <property type="evidence" value="ECO:0007669"/>
    <property type="project" value="UniProtKB-UniRule"/>
</dbReference>
<dbReference type="GO" id="GO:0005829">
    <property type="term" value="C:cytosol"/>
    <property type="evidence" value="ECO:0007669"/>
    <property type="project" value="TreeGrafter"/>
</dbReference>
<keyword evidence="7" id="KW-1185">Reference proteome</keyword>
<dbReference type="GO" id="GO:0009103">
    <property type="term" value="P:lipopolysaccharide biosynthetic process"/>
    <property type="evidence" value="ECO:0007669"/>
    <property type="project" value="UniProtKB-UniRule"/>
</dbReference>
<evidence type="ECO:0000256" key="1">
    <source>
        <dbReference type="ARBA" id="ARBA00004370"/>
    </source>
</evidence>
<dbReference type="PANTHER" id="PTHR42866:SF2">
    <property type="entry name" value="3-DEOXY-MANNO-OCTULOSONATE CYTIDYLYLTRANSFERASE, MITOCHONDRIAL"/>
    <property type="match status" value="1"/>
</dbReference>
<dbReference type="HAMAP" id="MF_00057">
    <property type="entry name" value="KdsB"/>
    <property type="match status" value="1"/>
</dbReference>
<comment type="pathway">
    <text evidence="5">Nucleotide-sugar biosynthesis; CMP-3-deoxy-D-manno-octulosonate biosynthesis; CMP-3-deoxy-D-manno-octulosonate from 3-deoxy-D-manno-octulosonate and CTP: step 1/1.</text>
</comment>
<accession>W0DNP1</accession>
<comment type="function">
    <text evidence="5">Activates KDO (a required 8-carbon sugar) for incorporation into bacterial lipopolysaccharide in Gram-negative bacteria.</text>
</comment>
<evidence type="ECO:0000313" key="6">
    <source>
        <dbReference type="EMBL" id="AHE98867.1"/>
    </source>
</evidence>
<dbReference type="CDD" id="cd02517">
    <property type="entry name" value="CMP-KDO-Synthetase"/>
    <property type="match status" value="1"/>
</dbReference>
<reference evidence="6 7" key="1">
    <citation type="submission" date="2013-12" db="EMBL/GenBank/DDBJ databases">
        <authorList>
            <consortium name="DOE Joint Genome Institute"/>
            <person name="Muyzer G."/>
            <person name="Huntemann M."/>
            <person name="Han J."/>
            <person name="Chen A."/>
            <person name="Kyrpides N."/>
            <person name="Mavromatis K."/>
            <person name="Markowitz V."/>
            <person name="Palaniappan K."/>
            <person name="Ivanova N."/>
            <person name="Schaumberg A."/>
            <person name="Pati A."/>
            <person name="Liolios K."/>
            <person name="Nordberg H.P."/>
            <person name="Cantor M.N."/>
            <person name="Hua S.X."/>
            <person name="Woyke T."/>
        </authorList>
    </citation>
    <scope>NUCLEOTIDE SEQUENCE [LARGE SCALE GENOMIC DNA]</scope>
    <source>
        <strain evidence="6 7">ARh 1</strain>
    </source>
</reference>
<dbReference type="GO" id="GO:0033468">
    <property type="term" value="P:CMP-keto-3-deoxy-D-manno-octulosonic acid biosynthetic process"/>
    <property type="evidence" value="ECO:0007669"/>
    <property type="project" value="UniProtKB-UniRule"/>
</dbReference>
<evidence type="ECO:0000256" key="3">
    <source>
        <dbReference type="ARBA" id="ARBA00022695"/>
    </source>
</evidence>
<evidence type="ECO:0000256" key="4">
    <source>
        <dbReference type="ARBA" id="ARBA00022985"/>
    </source>
</evidence>
<dbReference type="InterPro" id="IPR003329">
    <property type="entry name" value="Cytidylyl_trans"/>
</dbReference>
<dbReference type="FunFam" id="3.90.550.10:FF:000011">
    <property type="entry name" value="3-deoxy-manno-octulosonate cytidylyltransferase"/>
    <property type="match status" value="1"/>
</dbReference>
<dbReference type="RefSeq" id="WP_006747897.1">
    <property type="nucleotide sequence ID" value="NZ_CP007029.1"/>
</dbReference>
<dbReference type="UniPathway" id="UPA00358">
    <property type="reaction ID" value="UER00476"/>
</dbReference>
<comment type="subcellular location">
    <subcellularLocation>
        <location evidence="5">Cytoplasm</location>
    </subcellularLocation>
    <subcellularLocation>
        <location evidence="1">Membrane</location>
    </subcellularLocation>
</comment>
<dbReference type="STRING" id="713585.THITH_12065"/>
<dbReference type="NCBIfam" id="NF003950">
    <property type="entry name" value="PRK05450.1-3"/>
    <property type="match status" value="1"/>
</dbReference>
<dbReference type="EC" id="2.7.7.38" evidence="5"/>
<proteinExistence type="inferred from homology"/>
<organism evidence="6 7">
    <name type="scientific">Thioalkalivibrio paradoxus ARh 1</name>
    <dbReference type="NCBI Taxonomy" id="713585"/>
    <lineage>
        <taxon>Bacteria</taxon>
        <taxon>Pseudomonadati</taxon>
        <taxon>Pseudomonadota</taxon>
        <taxon>Gammaproteobacteria</taxon>
        <taxon>Chromatiales</taxon>
        <taxon>Ectothiorhodospiraceae</taxon>
        <taxon>Thioalkalivibrio</taxon>
    </lineage>
</organism>
<dbReference type="OrthoDB" id="9815559at2"/>
<keyword evidence="3 5" id="KW-0548">Nucleotidyltransferase</keyword>
<dbReference type="AlphaFoldDB" id="W0DNP1"/>
<sequence>MSAEPFIVVIPARMASSRLPGKPLVAVAGRPLIAHVVARARESSAARVIVASDDARVLDVAHASGAEACWTPSDLPSGTDRIAAVAAEQRWPDATCVVNLQGDEPLTPGTLLDELAALLARHPRADMATLGVPIRSAEDLHDPNQVKLVTDAAGRALYFSRAPIPWDREAARAGHSPDLTQARRHLGLYAYRARFLRRLTAEPPAALERIEQLEQLRALAIGAWIQVGIVDAPVPAGVDTPEDVERLERLMAATAQV</sequence>
<gene>
    <name evidence="5" type="primary">kdsB</name>
    <name evidence="6" type="ORF">THITH_12065</name>
</gene>
<keyword evidence="5" id="KW-0963">Cytoplasm</keyword>
<evidence type="ECO:0000256" key="2">
    <source>
        <dbReference type="ARBA" id="ARBA00022679"/>
    </source>
</evidence>
<dbReference type="HOGENOM" id="CLU_065038_1_0_6"/>
<protein>
    <recommendedName>
        <fullName evidence="5">3-deoxy-manno-octulosonate cytidylyltransferase</fullName>
        <ecNumber evidence="5">2.7.7.38</ecNumber>
    </recommendedName>
    <alternativeName>
        <fullName evidence="5">CMP-2-keto-3-deoxyoctulosonic acid synthase</fullName>
        <shortName evidence="5">CKS</shortName>
        <shortName evidence="5">CMP-KDO synthase</shortName>
    </alternativeName>
</protein>
<dbReference type="NCBIfam" id="TIGR00466">
    <property type="entry name" value="kdsB"/>
    <property type="match status" value="1"/>
</dbReference>
<keyword evidence="2 5" id="KW-0808">Transferase</keyword>
<dbReference type="Pfam" id="PF02348">
    <property type="entry name" value="CTP_transf_3"/>
    <property type="match status" value="1"/>
</dbReference>
<comment type="similarity">
    <text evidence="5">Belongs to the KdsB family.</text>
</comment>
<dbReference type="Gene3D" id="3.90.550.10">
    <property type="entry name" value="Spore Coat Polysaccharide Biosynthesis Protein SpsA, Chain A"/>
    <property type="match status" value="1"/>
</dbReference>
<dbReference type="GO" id="GO:0016020">
    <property type="term" value="C:membrane"/>
    <property type="evidence" value="ECO:0007669"/>
    <property type="project" value="UniProtKB-SubCell"/>
</dbReference>
<keyword evidence="4 5" id="KW-0448">Lipopolysaccharide biosynthesis</keyword>
<dbReference type="EMBL" id="CP007029">
    <property type="protein sequence ID" value="AHE98867.1"/>
    <property type="molecule type" value="Genomic_DNA"/>
</dbReference>
<dbReference type="InterPro" id="IPR004528">
    <property type="entry name" value="KdsB"/>
</dbReference>
<name>W0DNP1_9GAMM</name>
<evidence type="ECO:0000313" key="7">
    <source>
        <dbReference type="Proteomes" id="UP000005289"/>
    </source>
</evidence>
<dbReference type="InterPro" id="IPR029044">
    <property type="entry name" value="Nucleotide-diphossugar_trans"/>
</dbReference>